<feature type="region of interest" description="Disordered" evidence="3">
    <location>
        <begin position="224"/>
        <end position="260"/>
    </location>
</feature>
<organism evidence="5 6">
    <name type="scientific">Arachis duranensis</name>
    <name type="common">Wild peanut</name>
    <dbReference type="NCBI Taxonomy" id="130453"/>
    <lineage>
        <taxon>Eukaryota</taxon>
        <taxon>Viridiplantae</taxon>
        <taxon>Streptophyta</taxon>
        <taxon>Embryophyta</taxon>
        <taxon>Tracheophyta</taxon>
        <taxon>Spermatophyta</taxon>
        <taxon>Magnoliopsida</taxon>
        <taxon>eudicotyledons</taxon>
        <taxon>Gunneridae</taxon>
        <taxon>Pentapetalae</taxon>
        <taxon>rosids</taxon>
        <taxon>fabids</taxon>
        <taxon>Fabales</taxon>
        <taxon>Fabaceae</taxon>
        <taxon>Papilionoideae</taxon>
        <taxon>50 kb inversion clade</taxon>
        <taxon>dalbergioids sensu lato</taxon>
        <taxon>Dalbergieae</taxon>
        <taxon>Pterocarpus clade</taxon>
        <taxon>Arachis</taxon>
    </lineage>
</organism>
<dbReference type="AlphaFoldDB" id="A0A6P4C6H5"/>
<evidence type="ECO:0000313" key="6">
    <source>
        <dbReference type="RefSeq" id="XP_015945316.1"/>
    </source>
</evidence>
<keyword evidence="5" id="KW-1185">Reference proteome</keyword>
<dbReference type="InterPro" id="IPR036875">
    <property type="entry name" value="Znf_CCHC_sf"/>
</dbReference>
<dbReference type="GO" id="GO:0003676">
    <property type="term" value="F:nucleic acid binding"/>
    <property type="evidence" value="ECO:0007669"/>
    <property type="project" value="InterPro"/>
</dbReference>
<dbReference type="PROSITE" id="PS50158">
    <property type="entry name" value="ZF_CCHC"/>
    <property type="match status" value="1"/>
</dbReference>
<feature type="compositionally biased region" description="Basic and acidic residues" evidence="3">
    <location>
        <begin position="224"/>
        <end position="233"/>
    </location>
</feature>
<evidence type="ECO:0000256" key="2">
    <source>
        <dbReference type="SAM" id="Coils"/>
    </source>
</evidence>
<evidence type="ECO:0000256" key="1">
    <source>
        <dbReference type="PROSITE-ProRule" id="PRU00047"/>
    </source>
</evidence>
<feature type="coiled-coil region" evidence="2">
    <location>
        <begin position="287"/>
        <end position="335"/>
    </location>
</feature>
<keyword evidence="1" id="KW-0479">Metal-binding</keyword>
<dbReference type="Pfam" id="PF14223">
    <property type="entry name" value="Retrotran_gag_2"/>
    <property type="match status" value="1"/>
</dbReference>
<evidence type="ECO:0000313" key="5">
    <source>
        <dbReference type="Proteomes" id="UP000515211"/>
    </source>
</evidence>
<name>A0A6P4C6H5_ARADU</name>
<proteinExistence type="predicted"/>
<evidence type="ECO:0000259" key="4">
    <source>
        <dbReference type="PROSITE" id="PS50158"/>
    </source>
</evidence>
<dbReference type="Gene3D" id="4.10.60.10">
    <property type="entry name" value="Zinc finger, CCHC-type"/>
    <property type="match status" value="1"/>
</dbReference>
<keyword evidence="2" id="KW-0175">Coiled coil</keyword>
<feature type="compositionally biased region" description="Acidic residues" evidence="3">
    <location>
        <begin position="245"/>
        <end position="257"/>
    </location>
</feature>
<keyword evidence="1" id="KW-0863">Zinc-finger</keyword>
<dbReference type="GeneID" id="107470428"/>
<feature type="domain" description="CCHC-type" evidence="4">
    <location>
        <begin position="210"/>
        <end position="225"/>
    </location>
</feature>
<reference evidence="5" key="1">
    <citation type="journal article" date="2016" name="Nat. Genet.">
        <title>The genome sequences of Arachis duranensis and Arachis ipaensis, the diploid ancestors of cultivated peanut.</title>
        <authorList>
            <person name="Bertioli D.J."/>
            <person name="Cannon S.B."/>
            <person name="Froenicke L."/>
            <person name="Huang G."/>
            <person name="Farmer A.D."/>
            <person name="Cannon E.K."/>
            <person name="Liu X."/>
            <person name="Gao D."/>
            <person name="Clevenger J."/>
            <person name="Dash S."/>
            <person name="Ren L."/>
            <person name="Moretzsohn M.C."/>
            <person name="Shirasawa K."/>
            <person name="Huang W."/>
            <person name="Vidigal B."/>
            <person name="Abernathy B."/>
            <person name="Chu Y."/>
            <person name="Niederhuth C.E."/>
            <person name="Umale P."/>
            <person name="Araujo A.C."/>
            <person name="Kozik A."/>
            <person name="Kim K.D."/>
            <person name="Burow M.D."/>
            <person name="Varshney R.K."/>
            <person name="Wang X."/>
            <person name="Zhang X."/>
            <person name="Barkley N."/>
            <person name="Guimaraes P.M."/>
            <person name="Isobe S."/>
            <person name="Guo B."/>
            <person name="Liao B."/>
            <person name="Stalker H.T."/>
            <person name="Schmitz R.J."/>
            <person name="Scheffler B.E."/>
            <person name="Leal-Bertioli S.C."/>
            <person name="Xun X."/>
            <person name="Jackson S.A."/>
            <person name="Michelmore R."/>
            <person name="Ozias-Akins P."/>
        </authorList>
    </citation>
    <scope>NUCLEOTIDE SEQUENCE [LARGE SCALE GENOMIC DNA]</scope>
    <source>
        <strain evidence="5">cv. V14167</strain>
    </source>
</reference>
<dbReference type="GO" id="GO:0008270">
    <property type="term" value="F:zinc ion binding"/>
    <property type="evidence" value="ECO:0007669"/>
    <property type="project" value="UniProtKB-KW"/>
</dbReference>
<accession>A0A6P4C6H5</accession>
<keyword evidence="1" id="KW-0862">Zinc</keyword>
<dbReference type="Pfam" id="PF00098">
    <property type="entry name" value="zf-CCHC"/>
    <property type="match status" value="1"/>
</dbReference>
<dbReference type="OrthoDB" id="1932348at2759"/>
<evidence type="ECO:0000256" key="3">
    <source>
        <dbReference type="SAM" id="MobiDB-lite"/>
    </source>
</evidence>
<protein>
    <submittedName>
        <fullName evidence="6">Uncharacterized protein LOC107470428</fullName>
    </submittedName>
</protein>
<sequence length="338" mass="39514">MKIFIQFVDYRLWKIILEGPQFPTITGADGMVTLKGEVDWNDDDRKKVELNAKVINLLNCAVSFEEYRREGETIDQMFERFNIIIIDLDAMGIRHPEYVLVWRILRCLTKEWKTKAIIIAESSDIDEMTYDDLRGYLLAFENTYLKRDRKKKGVALKSVTESLDDESSDNLSDNNFVLFAKKFRKMMKMKERNKRDSSRKPKRDLSKVICYNCKEIGHFKSDCPKLKKEDKPKSEKKKGLMASWEDLENDTDEDEESETKSQTCLMADHIEQAVFLNPSTEDLHLMIDHLSEKIKCLINENQDLESQIEILKGENGFLKDKLREAETAINLVEENKLC</sequence>
<dbReference type="SUPFAM" id="SSF57756">
    <property type="entry name" value="Retrovirus zinc finger-like domains"/>
    <property type="match status" value="1"/>
</dbReference>
<reference evidence="6" key="2">
    <citation type="submission" date="2025-08" db="UniProtKB">
        <authorList>
            <consortium name="RefSeq"/>
        </authorList>
    </citation>
    <scope>IDENTIFICATION</scope>
    <source>
        <tissue evidence="6">Whole plant</tissue>
    </source>
</reference>
<dbReference type="InterPro" id="IPR001878">
    <property type="entry name" value="Znf_CCHC"/>
</dbReference>
<dbReference type="KEGG" id="adu:107470428"/>
<dbReference type="Proteomes" id="UP000515211">
    <property type="component" value="Chromosome 10"/>
</dbReference>
<gene>
    <name evidence="6" type="primary">LOC107470428</name>
</gene>
<dbReference type="RefSeq" id="XP_015945316.1">
    <property type="nucleotide sequence ID" value="XM_016089830.1"/>
</dbReference>
<dbReference type="SMART" id="SM00343">
    <property type="entry name" value="ZnF_C2HC"/>
    <property type="match status" value="1"/>
</dbReference>